<evidence type="ECO:0000259" key="1">
    <source>
        <dbReference type="PROSITE" id="PS51186"/>
    </source>
</evidence>
<gene>
    <name evidence="2" type="ORF">FHS40_008100</name>
</gene>
<dbReference type="InterPro" id="IPR000182">
    <property type="entry name" value="GNAT_dom"/>
</dbReference>
<proteinExistence type="predicted"/>
<keyword evidence="3" id="KW-1185">Reference proteome</keyword>
<evidence type="ECO:0000313" key="2">
    <source>
        <dbReference type="EMBL" id="MBB5108974.1"/>
    </source>
</evidence>
<dbReference type="PANTHER" id="PTHR37817">
    <property type="entry name" value="N-ACETYLTRANSFERASE EIS"/>
    <property type="match status" value="1"/>
</dbReference>
<evidence type="ECO:0000313" key="3">
    <source>
        <dbReference type="Proteomes" id="UP000549009"/>
    </source>
</evidence>
<dbReference type="InterPro" id="IPR016181">
    <property type="entry name" value="Acyl_CoA_acyltransferase"/>
</dbReference>
<dbReference type="EMBL" id="JACHJD010000022">
    <property type="protein sequence ID" value="MBB5108974.1"/>
    <property type="molecule type" value="Genomic_DNA"/>
</dbReference>
<dbReference type="Gene3D" id="3.40.630.30">
    <property type="match status" value="2"/>
</dbReference>
<comment type="caution">
    <text evidence="2">The sequence shown here is derived from an EMBL/GenBank/DDBJ whole genome shotgun (WGS) entry which is preliminary data.</text>
</comment>
<dbReference type="SUPFAM" id="SSF55718">
    <property type="entry name" value="SCP-like"/>
    <property type="match status" value="1"/>
</dbReference>
<dbReference type="PANTHER" id="PTHR37817:SF1">
    <property type="entry name" value="N-ACETYLTRANSFERASE EIS"/>
    <property type="match status" value="1"/>
</dbReference>
<dbReference type="GO" id="GO:0034069">
    <property type="term" value="F:aminoglycoside N-acetyltransferase activity"/>
    <property type="evidence" value="ECO:0007669"/>
    <property type="project" value="TreeGrafter"/>
</dbReference>
<accession>A0A7W8EZB3</accession>
<dbReference type="AlphaFoldDB" id="A0A7W8EZB3"/>
<dbReference type="Pfam" id="PF13530">
    <property type="entry name" value="SCP2_2"/>
    <property type="match status" value="1"/>
</dbReference>
<dbReference type="PROSITE" id="PS51186">
    <property type="entry name" value="GNAT"/>
    <property type="match status" value="1"/>
</dbReference>
<reference evidence="2 3" key="1">
    <citation type="submission" date="2020-08" db="EMBL/GenBank/DDBJ databases">
        <title>Genomic Encyclopedia of Type Strains, Phase III (KMG-III): the genomes of soil and plant-associated and newly described type strains.</title>
        <authorList>
            <person name="Whitman W."/>
        </authorList>
    </citation>
    <scope>NUCLEOTIDE SEQUENCE [LARGE SCALE GENOMIC DNA]</scope>
    <source>
        <strain evidence="2 3">CECT 3146</strain>
    </source>
</reference>
<dbReference type="Pfam" id="PF17668">
    <property type="entry name" value="Acetyltransf_17"/>
    <property type="match status" value="1"/>
</dbReference>
<dbReference type="GO" id="GO:0030649">
    <property type="term" value="P:aminoglycoside antibiotic catabolic process"/>
    <property type="evidence" value="ECO:0007669"/>
    <property type="project" value="TreeGrafter"/>
</dbReference>
<dbReference type="Gene3D" id="3.30.1050.10">
    <property type="entry name" value="SCP2 sterol-binding domain"/>
    <property type="match status" value="1"/>
</dbReference>
<name>A0A7W8EZB3_STRST</name>
<dbReference type="InterPro" id="IPR036527">
    <property type="entry name" value="SCP2_sterol-bd_dom_sf"/>
</dbReference>
<organism evidence="2 3">
    <name type="scientific">Streptomyces spectabilis</name>
    <dbReference type="NCBI Taxonomy" id="68270"/>
    <lineage>
        <taxon>Bacteria</taxon>
        <taxon>Bacillati</taxon>
        <taxon>Actinomycetota</taxon>
        <taxon>Actinomycetes</taxon>
        <taxon>Kitasatosporales</taxon>
        <taxon>Streptomycetaceae</taxon>
        <taxon>Streptomyces</taxon>
    </lineage>
</organism>
<sequence>MPGSTPMAVVEADDALWQEYQDLTLRSYGHRVEDVARLRAHADARVAVRDRRVIGGGLALAIPQFFGGRPVPGACLAGGCIAPEARGSRLWSTLLDERLRPLKEQGAVLATAWTASTGYGHRMGWAAPSQVYSWTVPTEELRGITGGCGFDILHGADNQDRARQQTLAGDWNGPWQRPSWWPTWQQAEHPGMTHYRFALPGQAPDGLLAIAFDRDRDGGRRLTVHDFWAATGEAATAMLGFLGRHHSRIPSVMFQRTALPPVPLLHHHLRRAGAATATSWHPWMLRILDPAEAVRRRGWPEDLDLTLALTLRADDESPSAPLLLRITSGVGDLTPHARKRHELALTDRQFAHWYAGGYRVPAAALLDGVRGEPRSVAQLVRATADREPWMPEYF</sequence>
<dbReference type="InterPro" id="IPR041380">
    <property type="entry name" value="Acetyltransf_17"/>
</dbReference>
<dbReference type="Proteomes" id="UP000549009">
    <property type="component" value="Unassembled WGS sequence"/>
</dbReference>
<dbReference type="SUPFAM" id="SSF55729">
    <property type="entry name" value="Acyl-CoA N-acyltransferases (Nat)"/>
    <property type="match status" value="1"/>
</dbReference>
<dbReference type="RefSeq" id="WP_184925933.1">
    <property type="nucleotide sequence ID" value="NZ_BMSQ01000025.1"/>
</dbReference>
<feature type="domain" description="N-acetyltransferase" evidence="1">
    <location>
        <begin position="7"/>
        <end position="142"/>
    </location>
</feature>
<protein>
    <submittedName>
        <fullName evidence="2">Putative acetyltransferase</fullName>
    </submittedName>
</protein>
<keyword evidence="2" id="KW-0808">Transferase</keyword>
<dbReference type="InterPro" id="IPR051554">
    <property type="entry name" value="Acetyltransferase_Eis"/>
</dbReference>
<dbReference type="Pfam" id="PF13527">
    <property type="entry name" value="Acetyltransf_9"/>
    <property type="match status" value="1"/>
</dbReference>
<dbReference type="InterPro" id="IPR025559">
    <property type="entry name" value="Eis_dom"/>
</dbReference>